<name>A0A1B8P075_HALEL</name>
<dbReference type="SMART" id="SM00530">
    <property type="entry name" value="HTH_XRE"/>
    <property type="match status" value="1"/>
</dbReference>
<proteinExistence type="predicted"/>
<dbReference type="CDD" id="cd00093">
    <property type="entry name" value="HTH_XRE"/>
    <property type="match status" value="1"/>
</dbReference>
<dbReference type="EMBL" id="MAJD01000001">
    <property type="protein sequence ID" value="OBX35677.1"/>
    <property type="molecule type" value="Genomic_DNA"/>
</dbReference>
<dbReference type="AlphaFoldDB" id="A0A1B8P075"/>
<evidence type="ECO:0000313" key="2">
    <source>
        <dbReference type="EMBL" id="OBX35677.1"/>
    </source>
</evidence>
<comment type="caution">
    <text evidence="2">The sequence shown here is derived from an EMBL/GenBank/DDBJ whole genome shotgun (WGS) entry which is preliminary data.</text>
</comment>
<dbReference type="Proteomes" id="UP000092504">
    <property type="component" value="Unassembled WGS sequence"/>
</dbReference>
<dbReference type="RefSeq" id="WP_065241174.1">
    <property type="nucleotide sequence ID" value="NZ_JBJURK010000004.1"/>
</dbReference>
<dbReference type="Gene3D" id="1.10.260.40">
    <property type="entry name" value="lambda repressor-like DNA-binding domains"/>
    <property type="match status" value="1"/>
</dbReference>
<organism evidence="2 3">
    <name type="scientific">Halomonas elongata</name>
    <dbReference type="NCBI Taxonomy" id="2746"/>
    <lineage>
        <taxon>Bacteria</taxon>
        <taxon>Pseudomonadati</taxon>
        <taxon>Pseudomonadota</taxon>
        <taxon>Gammaproteobacteria</taxon>
        <taxon>Oceanospirillales</taxon>
        <taxon>Halomonadaceae</taxon>
        <taxon>Halomonas</taxon>
    </lineage>
</organism>
<dbReference type="InterPro" id="IPR001387">
    <property type="entry name" value="Cro/C1-type_HTH"/>
</dbReference>
<feature type="domain" description="HTH cro/C1-type" evidence="1">
    <location>
        <begin position="33"/>
        <end position="88"/>
    </location>
</feature>
<dbReference type="SUPFAM" id="SSF47413">
    <property type="entry name" value="lambda repressor-like DNA-binding domains"/>
    <property type="match status" value="1"/>
</dbReference>
<dbReference type="Pfam" id="PF01381">
    <property type="entry name" value="HTH_3"/>
    <property type="match status" value="1"/>
</dbReference>
<sequence>MTRTLDQLIANESPEVVNRAKEQADAMLLELRLSEVRRLVEMTQAEMAEAIGVKQPTIAGMEKSGQDLRLSSLKRYVEAIGGKIRLDIELPDGTHHGFSV</sequence>
<dbReference type="PATRIC" id="fig|2746.7.peg.10"/>
<reference evidence="2 3" key="1">
    <citation type="submission" date="2016-06" db="EMBL/GenBank/DDBJ databases">
        <title>Genome sequence of halotolerant plant growth promoting strain of Halomonas elongata HEK1 isolated from salterns of Rann of Kutch, Gujarat, India.</title>
        <authorList>
            <person name="Gaba S."/>
            <person name="Singh R.N."/>
            <person name="Abrol S."/>
            <person name="Kaushik R."/>
            <person name="Saxena A.K."/>
        </authorList>
    </citation>
    <scope>NUCLEOTIDE SEQUENCE [LARGE SCALE GENOMIC DNA]</scope>
    <source>
        <strain evidence="2 3">HEK1</strain>
    </source>
</reference>
<evidence type="ECO:0000259" key="1">
    <source>
        <dbReference type="PROSITE" id="PS50943"/>
    </source>
</evidence>
<accession>A0A1B8P075</accession>
<evidence type="ECO:0000313" key="3">
    <source>
        <dbReference type="Proteomes" id="UP000092504"/>
    </source>
</evidence>
<dbReference type="PROSITE" id="PS50943">
    <property type="entry name" value="HTH_CROC1"/>
    <property type="match status" value="1"/>
</dbReference>
<protein>
    <submittedName>
        <fullName evidence="2">Antitoxin HigA</fullName>
    </submittedName>
</protein>
<dbReference type="GO" id="GO:0003677">
    <property type="term" value="F:DNA binding"/>
    <property type="evidence" value="ECO:0007669"/>
    <property type="project" value="InterPro"/>
</dbReference>
<gene>
    <name evidence="2" type="primary">higA</name>
    <name evidence="2" type="ORF">A8U91_00009</name>
</gene>
<dbReference type="InterPro" id="IPR010982">
    <property type="entry name" value="Lambda_DNA-bd_dom_sf"/>
</dbReference>